<proteinExistence type="predicted"/>
<dbReference type="PANTHER" id="PTHR10443">
    <property type="entry name" value="MICROSOMAL DIPEPTIDASE"/>
    <property type="match status" value="1"/>
</dbReference>
<name>A0ABP5F575_9MICO</name>
<evidence type="ECO:0000313" key="3">
    <source>
        <dbReference type="Proteomes" id="UP001500755"/>
    </source>
</evidence>
<organism evidence="2 3">
    <name type="scientific">Brevibacterium samyangense</name>
    <dbReference type="NCBI Taxonomy" id="366888"/>
    <lineage>
        <taxon>Bacteria</taxon>
        <taxon>Bacillati</taxon>
        <taxon>Actinomycetota</taxon>
        <taxon>Actinomycetes</taxon>
        <taxon>Micrococcales</taxon>
        <taxon>Brevibacteriaceae</taxon>
        <taxon>Brevibacterium</taxon>
    </lineage>
</organism>
<evidence type="ECO:0000313" key="2">
    <source>
        <dbReference type="EMBL" id="GAA2014110.1"/>
    </source>
</evidence>
<dbReference type="SUPFAM" id="SSF51556">
    <property type="entry name" value="Metallo-dependent hydrolases"/>
    <property type="match status" value="1"/>
</dbReference>
<dbReference type="PROSITE" id="PS51365">
    <property type="entry name" value="RENAL_DIPEPTIDASE_2"/>
    <property type="match status" value="1"/>
</dbReference>
<dbReference type="CDD" id="cd01301">
    <property type="entry name" value="rDP_like"/>
    <property type="match status" value="1"/>
</dbReference>
<protein>
    <submittedName>
        <fullName evidence="2">Dipeptidase</fullName>
    </submittedName>
</protein>
<dbReference type="Pfam" id="PF01244">
    <property type="entry name" value="Peptidase_M19"/>
    <property type="match status" value="1"/>
</dbReference>
<accession>A0ABP5F575</accession>
<dbReference type="Proteomes" id="UP001500755">
    <property type="component" value="Unassembled WGS sequence"/>
</dbReference>
<sequence>MRQDLPRPEPIPLEQKADNVNASLDHPGDPQKAATTKSDLVREVLAQAPVFDGHNDLPMALREAFDYDALAAGLGEGNTDFHTDIPSLRAGGVGAQFWSVYVSSAQPHPEAVVETLEQIDGVYRLVDAYPETFRIARTAADVRAAWADGKIASLLGMEGGQSIANSLGTLRMMRKLGCGYMTLTHNDNTDWAASATGEEVDYGLTDFGREIVKEMNRIGMLVDLSHVHARTMHDALDVTTAPVIFSHSSCRGVAKHVRNVPDDVLARLSANGGVQMLNFVPSFINDAVAEWNVEHAGKKAELAARIRAFAADEAEAERETRAALDAWVATNPEPTATIDDVVFHVEHAREVAGIDHIGLGGDFDGIPEGPEGLKRVSDYPALLEALADRGWSAADLRKLTSENILRVLEDSETDWS</sequence>
<reference evidence="3" key="1">
    <citation type="journal article" date="2019" name="Int. J. Syst. Evol. Microbiol.">
        <title>The Global Catalogue of Microorganisms (GCM) 10K type strain sequencing project: providing services to taxonomists for standard genome sequencing and annotation.</title>
        <authorList>
            <consortium name="The Broad Institute Genomics Platform"/>
            <consortium name="The Broad Institute Genome Sequencing Center for Infectious Disease"/>
            <person name="Wu L."/>
            <person name="Ma J."/>
        </authorList>
    </citation>
    <scope>NUCLEOTIDE SEQUENCE [LARGE SCALE GENOMIC DNA]</scope>
    <source>
        <strain evidence="3">JCM 14546</strain>
    </source>
</reference>
<evidence type="ECO:0000256" key="1">
    <source>
        <dbReference type="SAM" id="MobiDB-lite"/>
    </source>
</evidence>
<dbReference type="InterPro" id="IPR008257">
    <property type="entry name" value="Pept_M19"/>
</dbReference>
<dbReference type="PANTHER" id="PTHR10443:SF12">
    <property type="entry name" value="DIPEPTIDASE"/>
    <property type="match status" value="1"/>
</dbReference>
<feature type="region of interest" description="Disordered" evidence="1">
    <location>
        <begin position="1"/>
        <end position="35"/>
    </location>
</feature>
<dbReference type="EMBL" id="BAAANO010000034">
    <property type="protein sequence ID" value="GAA2014110.1"/>
    <property type="molecule type" value="Genomic_DNA"/>
</dbReference>
<dbReference type="InterPro" id="IPR032466">
    <property type="entry name" value="Metal_Hydrolase"/>
</dbReference>
<keyword evidence="3" id="KW-1185">Reference proteome</keyword>
<comment type="caution">
    <text evidence="2">The sequence shown here is derived from an EMBL/GenBank/DDBJ whole genome shotgun (WGS) entry which is preliminary data.</text>
</comment>
<gene>
    <name evidence="2" type="ORF">GCM10009755_27240</name>
</gene>
<dbReference type="Gene3D" id="3.20.20.140">
    <property type="entry name" value="Metal-dependent hydrolases"/>
    <property type="match status" value="1"/>
</dbReference>